<sequence length="166" mass="18863">MNDMEKRSQTAENAHANRVGARQPSPAAPAPGGGYPEIYTFSEPALRPSENRAATAPEKDPRLQQLREIGLNHIWQKVAAEIGYDNFIKMWQILGSYDEIKRPDGGILVTLRAYRSQERYQRDRFGILVKQKYGGRQAARRIESQLCEKVGTSHISRVENRIKISK</sequence>
<dbReference type="AlphaFoldDB" id="A0A9X4E211"/>
<evidence type="ECO:0000313" key="4">
    <source>
        <dbReference type="Proteomes" id="UP001149607"/>
    </source>
</evidence>
<evidence type="ECO:0000313" key="2">
    <source>
        <dbReference type="EMBL" id="MDD9327719.1"/>
    </source>
</evidence>
<accession>A0A9X4E211</accession>
<feature type="region of interest" description="Disordered" evidence="1">
    <location>
        <begin position="1"/>
        <end position="42"/>
    </location>
</feature>
<dbReference type="EMBL" id="JAPQFL010000002">
    <property type="protein sequence ID" value="MDD9327719.1"/>
    <property type="molecule type" value="Genomic_DNA"/>
</dbReference>
<evidence type="ECO:0000256" key="1">
    <source>
        <dbReference type="SAM" id="MobiDB-lite"/>
    </source>
</evidence>
<name>A0A9X4E211_9NEIS</name>
<organism evidence="2">
    <name type="scientific">Neisseria leonii</name>
    <dbReference type="NCBI Taxonomy" id="2995413"/>
    <lineage>
        <taxon>Bacteria</taxon>
        <taxon>Pseudomonadati</taxon>
        <taxon>Pseudomonadota</taxon>
        <taxon>Betaproteobacteria</taxon>
        <taxon>Neisseriales</taxon>
        <taxon>Neisseriaceae</taxon>
        <taxon>Neisseria</taxon>
    </lineage>
</organism>
<dbReference type="EMBL" id="CP146598">
    <property type="protein sequence ID" value="WWY02871.1"/>
    <property type="molecule type" value="Genomic_DNA"/>
</dbReference>
<dbReference type="Proteomes" id="UP001149607">
    <property type="component" value="Chromosome"/>
</dbReference>
<reference evidence="2" key="1">
    <citation type="submission" date="2022-10" db="EMBL/GenBank/DDBJ databases">
        <authorList>
            <person name="Boutroux M."/>
        </authorList>
    </citation>
    <scope>NUCLEOTIDE SEQUENCE</scope>
    <source>
        <strain evidence="2">51.81</strain>
    </source>
</reference>
<gene>
    <name evidence="2" type="ORF">ORY91_001129</name>
    <name evidence="3" type="ORF">V9W64_09265</name>
</gene>
<keyword evidence="4" id="KW-1185">Reference proteome</keyword>
<proteinExistence type="predicted"/>
<protein>
    <submittedName>
        <fullName evidence="2">Uncharacterized protein</fullName>
    </submittedName>
</protein>
<reference evidence="3" key="2">
    <citation type="submission" date="2024-02" db="EMBL/GenBank/DDBJ databases">
        <title>Neisseria leonii sp. nov.</title>
        <authorList>
            <person name="Boutroux M."/>
            <person name="Favre-Rochex S."/>
            <person name="Gorgette O."/>
            <person name="Touak G."/>
            <person name="Muhle E."/>
            <person name="Chesneau O."/>
            <person name="Clermont D."/>
            <person name="Rahi P."/>
        </authorList>
    </citation>
    <scope>NUCLEOTIDE SEQUENCE</scope>
    <source>
        <strain evidence="3">51.81</strain>
    </source>
</reference>
<evidence type="ECO:0000313" key="3">
    <source>
        <dbReference type="EMBL" id="WWY02871.1"/>
    </source>
</evidence>
<dbReference type="RefSeq" id="WP_274570622.1">
    <property type="nucleotide sequence ID" value="NZ_CP145606.1"/>
</dbReference>